<protein>
    <submittedName>
        <fullName evidence="1">Uncharacterized protein</fullName>
    </submittedName>
</protein>
<dbReference type="AlphaFoldDB" id="A0AAN9TEY3"/>
<reference evidence="1 2" key="1">
    <citation type="submission" date="2024-03" db="EMBL/GenBank/DDBJ databases">
        <title>Adaptation during the transition from Ophiocordyceps entomopathogen to insect associate is accompanied by gene loss and intensified selection.</title>
        <authorList>
            <person name="Ward C.M."/>
            <person name="Onetto C.A."/>
            <person name="Borneman A.R."/>
        </authorList>
    </citation>
    <scope>NUCLEOTIDE SEQUENCE [LARGE SCALE GENOMIC DNA]</scope>
    <source>
        <strain evidence="1">AWRI1</strain>
        <tissue evidence="1">Single Adult Female</tissue>
    </source>
</reference>
<proteinExistence type="predicted"/>
<keyword evidence="2" id="KW-1185">Reference proteome</keyword>
<accession>A0AAN9TEY3</accession>
<dbReference type="Proteomes" id="UP001367676">
    <property type="component" value="Unassembled WGS sequence"/>
</dbReference>
<evidence type="ECO:0000313" key="1">
    <source>
        <dbReference type="EMBL" id="KAK7588084.1"/>
    </source>
</evidence>
<evidence type="ECO:0000313" key="2">
    <source>
        <dbReference type="Proteomes" id="UP001367676"/>
    </source>
</evidence>
<organism evidence="1 2">
    <name type="scientific">Parthenolecanium corni</name>
    <dbReference type="NCBI Taxonomy" id="536013"/>
    <lineage>
        <taxon>Eukaryota</taxon>
        <taxon>Metazoa</taxon>
        <taxon>Ecdysozoa</taxon>
        <taxon>Arthropoda</taxon>
        <taxon>Hexapoda</taxon>
        <taxon>Insecta</taxon>
        <taxon>Pterygota</taxon>
        <taxon>Neoptera</taxon>
        <taxon>Paraneoptera</taxon>
        <taxon>Hemiptera</taxon>
        <taxon>Sternorrhyncha</taxon>
        <taxon>Coccoidea</taxon>
        <taxon>Coccidae</taxon>
        <taxon>Parthenolecanium</taxon>
    </lineage>
</organism>
<dbReference type="EMBL" id="JBBCAQ010000023">
    <property type="protein sequence ID" value="KAK7588084.1"/>
    <property type="molecule type" value="Genomic_DNA"/>
</dbReference>
<comment type="caution">
    <text evidence="1">The sequence shown here is derived from an EMBL/GenBank/DDBJ whole genome shotgun (WGS) entry which is preliminary data.</text>
</comment>
<gene>
    <name evidence="1" type="ORF">V9T40_005329</name>
</gene>
<sequence>MALTSSCQPVAAVNIPILLVDTAPTVNLLGYTGLTPPRRDEIRQILAASRITEANFPEAVPNTRFNNELFIAIDIAIGQLNTFEIEMVHLTKLSTEGSEACLITATPMSSSPHLSSLLPRVPSPPRWLLGRPRRVIPPPRPPLPPSPVLVRYPTNEQYMMALCQRDICILWREDVAKR</sequence>
<name>A0AAN9TEY3_9HEMI</name>